<name>A0A2S0RIG7_9FLAO</name>
<keyword evidence="5" id="KW-1185">Reference proteome</keyword>
<dbReference type="RefSeq" id="WP_108371556.1">
    <property type="nucleotide sequence ID" value="NZ_CP028811.1"/>
</dbReference>
<protein>
    <recommendedName>
        <fullName evidence="3">Secretion system C-terminal sorting domain-containing protein</fullName>
    </recommendedName>
</protein>
<evidence type="ECO:0000259" key="3">
    <source>
        <dbReference type="Pfam" id="PF18962"/>
    </source>
</evidence>
<dbReference type="InterPro" id="IPR026444">
    <property type="entry name" value="Secre_tail"/>
</dbReference>
<reference evidence="4 5" key="1">
    <citation type="submission" date="2018-04" db="EMBL/GenBank/DDBJ databases">
        <title>Genome sequencing of Flavobacterium sp. HYN0048.</title>
        <authorList>
            <person name="Yi H."/>
            <person name="Baek C."/>
        </authorList>
    </citation>
    <scope>NUCLEOTIDE SEQUENCE [LARGE SCALE GENOMIC DNA]</scope>
    <source>
        <strain evidence="4 5">HYN0048</strain>
    </source>
</reference>
<sequence>MKQLHFVVAAATMLCHTALAQPQITRSNVNTTNFESEFYYAPADGLDVGEAGIEQVWDFSSLDLMYLGTDVTLPVSATPYAATFPTANYCYKYDGIFGQTGRYYYHTITPSKYEILSIAWNGTAGDNYNPDPRTFMVFPYNLNDSYTDTYKSTDDMVEKNVVATYDAYGTVIMPFGTLNNVIRQKVVTDGVTDYIWFNVEPFYPIVQTVFAENSLGIVKNTTPLGIENPAERTFSIAPNPTSGAFSIASEGFSDGSEISINNALGQSVAVQKIAAMSETVTLNIQDQPAGLYFAIITDKQTSVKHTQKIIKQ</sequence>
<feature type="domain" description="Secretion system C-terminal sorting" evidence="3">
    <location>
        <begin position="237"/>
        <end position="306"/>
    </location>
</feature>
<dbReference type="NCBIfam" id="TIGR04183">
    <property type="entry name" value="Por_Secre_tail"/>
    <property type="match status" value="1"/>
</dbReference>
<dbReference type="Proteomes" id="UP000244193">
    <property type="component" value="Chromosome"/>
</dbReference>
<feature type="signal peptide" evidence="2">
    <location>
        <begin position="1"/>
        <end position="20"/>
    </location>
</feature>
<dbReference type="EMBL" id="CP028811">
    <property type="protein sequence ID" value="AWA30522.1"/>
    <property type="molecule type" value="Genomic_DNA"/>
</dbReference>
<evidence type="ECO:0000256" key="2">
    <source>
        <dbReference type="SAM" id="SignalP"/>
    </source>
</evidence>
<feature type="chain" id="PRO_5015652481" description="Secretion system C-terminal sorting domain-containing protein" evidence="2">
    <location>
        <begin position="21"/>
        <end position="312"/>
    </location>
</feature>
<dbReference type="OrthoDB" id="1352671at2"/>
<evidence type="ECO:0000313" key="5">
    <source>
        <dbReference type="Proteomes" id="UP000244193"/>
    </source>
</evidence>
<dbReference type="AlphaFoldDB" id="A0A2S0RIG7"/>
<accession>A0A2S0RIG7</accession>
<proteinExistence type="predicted"/>
<dbReference type="KEGG" id="fmg:HYN48_10700"/>
<organism evidence="4 5">
    <name type="scientific">Flavobacterium magnum</name>
    <dbReference type="NCBI Taxonomy" id="2162713"/>
    <lineage>
        <taxon>Bacteria</taxon>
        <taxon>Pseudomonadati</taxon>
        <taxon>Bacteroidota</taxon>
        <taxon>Flavobacteriia</taxon>
        <taxon>Flavobacteriales</taxon>
        <taxon>Flavobacteriaceae</taxon>
        <taxon>Flavobacterium</taxon>
    </lineage>
</organism>
<evidence type="ECO:0000313" key="4">
    <source>
        <dbReference type="EMBL" id="AWA30522.1"/>
    </source>
</evidence>
<gene>
    <name evidence="4" type="ORF">HYN48_10700</name>
</gene>
<dbReference type="Pfam" id="PF18962">
    <property type="entry name" value="Por_Secre_tail"/>
    <property type="match status" value="1"/>
</dbReference>
<evidence type="ECO:0000256" key="1">
    <source>
        <dbReference type="ARBA" id="ARBA00022729"/>
    </source>
</evidence>
<keyword evidence="1 2" id="KW-0732">Signal</keyword>